<dbReference type="RefSeq" id="WP_146654679.1">
    <property type="nucleotide sequence ID" value="NZ_CP012333.1"/>
</dbReference>
<dbReference type="PATRIC" id="fig|1391654.3.peg.10810"/>
<proteinExistence type="predicted"/>
<sequence>MNVLTVNLVLSTLVFAIAARLYVTPRIGRMDPRAVLVPILLLHAMRHLGLMFLAPGATYPGLPVMFARPAAFGDLLTSLLALAALPAVLRRARSAKALVTVFNVVGTLDLVVAITTATVSGAPKYMGPAYWIPAFWVPMLLVTHYVTFQLLRRPWPVAGDESRRQEWAAQPPAFENR</sequence>
<keyword evidence="3" id="KW-1185">Reference proteome</keyword>
<evidence type="ECO:0000313" key="2">
    <source>
        <dbReference type="EMBL" id="AKV04007.1"/>
    </source>
</evidence>
<name>A0A0K1QEB2_9BACT</name>
<evidence type="ECO:0000256" key="1">
    <source>
        <dbReference type="SAM" id="Phobius"/>
    </source>
</evidence>
<evidence type="ECO:0000313" key="3">
    <source>
        <dbReference type="Proteomes" id="UP000064967"/>
    </source>
</evidence>
<protein>
    <submittedName>
        <fullName evidence="2">Uncharacterized protein</fullName>
    </submittedName>
</protein>
<dbReference type="OrthoDB" id="328186at2"/>
<feature type="transmembrane region" description="Helical" evidence="1">
    <location>
        <begin position="66"/>
        <end position="85"/>
    </location>
</feature>
<keyword evidence="1" id="KW-1133">Transmembrane helix</keyword>
<dbReference type="AlphaFoldDB" id="A0A0K1QEB2"/>
<feature type="transmembrane region" description="Helical" evidence="1">
    <location>
        <begin position="6"/>
        <end position="23"/>
    </location>
</feature>
<dbReference type="EMBL" id="CP012333">
    <property type="protein sequence ID" value="AKV04007.1"/>
    <property type="molecule type" value="Genomic_DNA"/>
</dbReference>
<dbReference type="KEGG" id="llu:AKJ09_10670"/>
<keyword evidence="1" id="KW-0812">Transmembrane</keyword>
<feature type="transmembrane region" description="Helical" evidence="1">
    <location>
        <begin position="129"/>
        <end position="148"/>
    </location>
</feature>
<dbReference type="Proteomes" id="UP000064967">
    <property type="component" value="Chromosome"/>
</dbReference>
<accession>A0A0K1QEB2</accession>
<feature type="transmembrane region" description="Helical" evidence="1">
    <location>
        <begin position="97"/>
        <end position="117"/>
    </location>
</feature>
<keyword evidence="1" id="KW-0472">Membrane</keyword>
<feature type="transmembrane region" description="Helical" evidence="1">
    <location>
        <begin position="35"/>
        <end position="54"/>
    </location>
</feature>
<reference evidence="2 3" key="1">
    <citation type="submission" date="2015-08" db="EMBL/GenBank/DDBJ databases">
        <authorList>
            <person name="Babu N.S."/>
            <person name="Beckwith C.J."/>
            <person name="Beseler K.G."/>
            <person name="Brison A."/>
            <person name="Carone J.V."/>
            <person name="Caskin T.P."/>
            <person name="Diamond M."/>
            <person name="Durham M.E."/>
            <person name="Foxe J.M."/>
            <person name="Go M."/>
            <person name="Henderson B.A."/>
            <person name="Jones I.B."/>
            <person name="McGettigan J.A."/>
            <person name="Micheletti S.J."/>
            <person name="Nasrallah M.E."/>
            <person name="Ortiz D."/>
            <person name="Piller C.R."/>
            <person name="Privatt S.R."/>
            <person name="Schneider S.L."/>
            <person name="Sharp S."/>
            <person name="Smith T.C."/>
            <person name="Stanton J.D."/>
            <person name="Ullery H.E."/>
            <person name="Wilson R.J."/>
            <person name="Serrano M.G."/>
            <person name="Buck G."/>
            <person name="Lee V."/>
            <person name="Wang Y."/>
            <person name="Carvalho R."/>
            <person name="Voegtly L."/>
            <person name="Shi R."/>
            <person name="Duckworth R."/>
            <person name="Johnson A."/>
            <person name="Loviza R."/>
            <person name="Walstead R."/>
            <person name="Shah Z."/>
            <person name="Kiflezghi M."/>
            <person name="Wade K."/>
            <person name="Ball S.L."/>
            <person name="Bradley K.W."/>
            <person name="Asai D.J."/>
            <person name="Bowman C.A."/>
            <person name="Russell D.A."/>
            <person name="Pope W.H."/>
            <person name="Jacobs-Sera D."/>
            <person name="Hendrix R.W."/>
            <person name="Hatfull G.F."/>
        </authorList>
    </citation>
    <scope>NUCLEOTIDE SEQUENCE [LARGE SCALE GENOMIC DNA]</scope>
    <source>
        <strain evidence="2 3">DSM 27648</strain>
    </source>
</reference>
<organism evidence="2 3">
    <name type="scientific">Labilithrix luteola</name>
    <dbReference type="NCBI Taxonomy" id="1391654"/>
    <lineage>
        <taxon>Bacteria</taxon>
        <taxon>Pseudomonadati</taxon>
        <taxon>Myxococcota</taxon>
        <taxon>Polyangia</taxon>
        <taxon>Polyangiales</taxon>
        <taxon>Labilitrichaceae</taxon>
        <taxon>Labilithrix</taxon>
    </lineage>
</organism>
<gene>
    <name evidence="2" type="ORF">AKJ09_10670</name>
</gene>